<keyword evidence="3" id="KW-1185">Reference proteome</keyword>
<organism evidence="2 3">
    <name type="scientific">Stephania yunnanensis</name>
    <dbReference type="NCBI Taxonomy" id="152371"/>
    <lineage>
        <taxon>Eukaryota</taxon>
        <taxon>Viridiplantae</taxon>
        <taxon>Streptophyta</taxon>
        <taxon>Embryophyta</taxon>
        <taxon>Tracheophyta</taxon>
        <taxon>Spermatophyta</taxon>
        <taxon>Magnoliopsida</taxon>
        <taxon>Ranunculales</taxon>
        <taxon>Menispermaceae</taxon>
        <taxon>Menispermoideae</taxon>
        <taxon>Cissampelideae</taxon>
        <taxon>Stephania</taxon>
    </lineage>
</organism>
<comment type="caution">
    <text evidence="2">The sequence shown here is derived from an EMBL/GenBank/DDBJ whole genome shotgun (WGS) entry which is preliminary data.</text>
</comment>
<dbReference type="Proteomes" id="UP001420932">
    <property type="component" value="Unassembled WGS sequence"/>
</dbReference>
<gene>
    <name evidence="2" type="ORF">Syun_015888</name>
</gene>
<evidence type="ECO:0000313" key="2">
    <source>
        <dbReference type="EMBL" id="KAK9127091.1"/>
    </source>
</evidence>
<keyword evidence="1" id="KW-0472">Membrane</keyword>
<protein>
    <submittedName>
        <fullName evidence="2">Uncharacterized protein</fullName>
    </submittedName>
</protein>
<feature type="transmembrane region" description="Helical" evidence="1">
    <location>
        <begin position="12"/>
        <end position="32"/>
    </location>
</feature>
<keyword evidence="1" id="KW-0812">Transmembrane</keyword>
<proteinExistence type="predicted"/>
<dbReference type="AlphaFoldDB" id="A0AAP0P4C5"/>
<name>A0AAP0P4C5_9MAGN</name>
<reference evidence="2 3" key="1">
    <citation type="submission" date="2024-01" db="EMBL/GenBank/DDBJ databases">
        <title>Genome assemblies of Stephania.</title>
        <authorList>
            <person name="Yang L."/>
        </authorList>
    </citation>
    <scope>NUCLEOTIDE SEQUENCE [LARGE SCALE GENOMIC DNA]</scope>
    <source>
        <strain evidence="2">YNDBR</strain>
        <tissue evidence="2">Leaf</tissue>
    </source>
</reference>
<sequence length="55" mass="6743">MIILNWLKHLQLWSYLTMKQIAVAWCFCYWYWTAQALSSCNVEDGYVERLFHVIR</sequence>
<keyword evidence="1" id="KW-1133">Transmembrane helix</keyword>
<accession>A0AAP0P4C5</accession>
<evidence type="ECO:0000256" key="1">
    <source>
        <dbReference type="SAM" id="Phobius"/>
    </source>
</evidence>
<dbReference type="EMBL" id="JBBNAF010000007">
    <property type="protein sequence ID" value="KAK9127091.1"/>
    <property type="molecule type" value="Genomic_DNA"/>
</dbReference>
<evidence type="ECO:0000313" key="3">
    <source>
        <dbReference type="Proteomes" id="UP001420932"/>
    </source>
</evidence>